<reference evidence="1 2" key="1">
    <citation type="submission" date="2008-03" db="EMBL/GenBank/DDBJ databases">
        <title>Complete sequence of chromosome of Methylobacterium radiotolerans JCM 2831.</title>
        <authorList>
            <consortium name="US DOE Joint Genome Institute"/>
            <person name="Copeland A."/>
            <person name="Lucas S."/>
            <person name="Lapidus A."/>
            <person name="Glavina del Rio T."/>
            <person name="Dalin E."/>
            <person name="Tice H."/>
            <person name="Bruce D."/>
            <person name="Goodwin L."/>
            <person name="Pitluck S."/>
            <person name="Kiss H."/>
            <person name="Brettin T."/>
            <person name="Detter J.C."/>
            <person name="Han C."/>
            <person name="Kuske C.R."/>
            <person name="Schmutz J."/>
            <person name="Larimer F."/>
            <person name="Land M."/>
            <person name="Hauser L."/>
            <person name="Kyrpides N."/>
            <person name="Mikhailova N."/>
            <person name="Marx C.J."/>
            <person name="Richardson P."/>
        </authorList>
    </citation>
    <scope>NUCLEOTIDE SEQUENCE [LARGE SCALE GENOMIC DNA]</scope>
    <source>
        <strain evidence="2">ATCC 27329 / DSM 1819 / JCM 2831 / NBRC 15690 / NCIMB 10815 / 0-1</strain>
    </source>
</reference>
<dbReference type="KEGG" id="mrd:Mrad2831_1174"/>
<name>B1M1Z6_METRJ</name>
<dbReference type="AlphaFoldDB" id="B1M1Z6"/>
<sequence>MWRGVEWRRPMAEICITEDQNGRWTVYTAGLVVTDLTREAAEAFAASYRRVTAG</sequence>
<dbReference type="HOGENOM" id="CLU_213281_0_0_5"/>
<protein>
    <submittedName>
        <fullName evidence="1">Uncharacterized protein</fullName>
    </submittedName>
</protein>
<accession>B1M1Z6</accession>
<dbReference type="EMBL" id="CP001001">
    <property type="protein sequence ID" value="ACB23181.1"/>
    <property type="molecule type" value="Genomic_DNA"/>
</dbReference>
<dbReference type="STRING" id="426355.Mrad2831_1174"/>
<gene>
    <name evidence="1" type="ordered locus">Mrad2831_1174</name>
</gene>
<organism evidence="1 2">
    <name type="scientific">Methylobacterium radiotolerans (strain ATCC 27329 / DSM 1819 / JCM 2831 / NBRC 15690 / NCIMB 10815 / 0-1)</name>
    <dbReference type="NCBI Taxonomy" id="426355"/>
    <lineage>
        <taxon>Bacteria</taxon>
        <taxon>Pseudomonadati</taxon>
        <taxon>Pseudomonadota</taxon>
        <taxon>Alphaproteobacteria</taxon>
        <taxon>Hyphomicrobiales</taxon>
        <taxon>Methylobacteriaceae</taxon>
        <taxon>Methylobacterium</taxon>
    </lineage>
</organism>
<evidence type="ECO:0000313" key="1">
    <source>
        <dbReference type="EMBL" id="ACB23181.1"/>
    </source>
</evidence>
<proteinExistence type="predicted"/>
<evidence type="ECO:0000313" key="2">
    <source>
        <dbReference type="Proteomes" id="UP000006589"/>
    </source>
</evidence>
<dbReference type="Proteomes" id="UP000006589">
    <property type="component" value="Chromosome"/>
</dbReference>